<dbReference type="Gene3D" id="1.10.8.100">
    <property type="entry name" value="Ribosomal RNA adenine dimethylase-like, domain 2"/>
    <property type="match status" value="1"/>
</dbReference>
<evidence type="ECO:0000256" key="5">
    <source>
        <dbReference type="ARBA" id="ARBA00022691"/>
    </source>
</evidence>
<dbReference type="PROSITE" id="PS01131">
    <property type="entry name" value="RRNA_A_DIMETH"/>
    <property type="match status" value="1"/>
</dbReference>
<comment type="caution">
    <text evidence="10">The sequence shown here is derived from an EMBL/GenBank/DDBJ whole genome shotgun (WGS) entry which is preliminary data.</text>
</comment>
<dbReference type="EMBL" id="MHMH01000022">
    <property type="protein sequence ID" value="OGZ23872.1"/>
    <property type="molecule type" value="Genomic_DNA"/>
</dbReference>
<comment type="similarity">
    <text evidence="7">Belongs to the class I-like SAM-binding methyltransferase superfamily. rRNA adenine N(6)-methyltransferase family. RsmA subfamily.</text>
</comment>
<dbReference type="CDD" id="cd02440">
    <property type="entry name" value="AdoMet_MTases"/>
    <property type="match status" value="1"/>
</dbReference>
<dbReference type="InterPro" id="IPR029063">
    <property type="entry name" value="SAM-dependent_MTases_sf"/>
</dbReference>
<dbReference type="Gene3D" id="3.40.50.150">
    <property type="entry name" value="Vaccinia Virus protein VP39"/>
    <property type="match status" value="1"/>
</dbReference>
<dbReference type="STRING" id="1801672.A2896_02895"/>
<dbReference type="InterPro" id="IPR020596">
    <property type="entry name" value="rRNA_Ade_Mease_Trfase_CS"/>
</dbReference>
<dbReference type="PANTHER" id="PTHR11727">
    <property type="entry name" value="DIMETHYLADENOSINE TRANSFERASE"/>
    <property type="match status" value="1"/>
</dbReference>
<gene>
    <name evidence="7" type="primary">rsmA</name>
    <name evidence="7" type="synonym">ksgA</name>
    <name evidence="10" type="ORF">A2896_02895</name>
</gene>
<evidence type="ECO:0000256" key="8">
    <source>
        <dbReference type="PROSITE-ProRule" id="PRU01026"/>
    </source>
</evidence>
<evidence type="ECO:0000313" key="11">
    <source>
        <dbReference type="Proteomes" id="UP000178647"/>
    </source>
</evidence>
<dbReference type="Pfam" id="PF00398">
    <property type="entry name" value="RrnaAD"/>
    <property type="match status" value="1"/>
</dbReference>
<feature type="binding site" evidence="7 8">
    <location>
        <position position="27"/>
    </location>
    <ligand>
        <name>S-adenosyl-L-methionine</name>
        <dbReference type="ChEBI" id="CHEBI:59789"/>
    </ligand>
</feature>
<keyword evidence="1 7" id="KW-0963">Cytoplasm</keyword>
<feature type="domain" description="Ribosomal RNA adenine methylase transferase N-terminal" evidence="9">
    <location>
        <begin position="34"/>
        <end position="208"/>
    </location>
</feature>
<feature type="binding site" evidence="7 8">
    <location>
        <position position="29"/>
    </location>
    <ligand>
        <name>S-adenosyl-L-methionine</name>
        <dbReference type="ChEBI" id="CHEBI:59789"/>
    </ligand>
</feature>
<evidence type="ECO:0000256" key="4">
    <source>
        <dbReference type="ARBA" id="ARBA00022679"/>
    </source>
</evidence>
<evidence type="ECO:0000256" key="6">
    <source>
        <dbReference type="ARBA" id="ARBA00022884"/>
    </source>
</evidence>
<dbReference type="PROSITE" id="PS51689">
    <property type="entry name" value="SAM_RNA_A_N6_MT"/>
    <property type="match status" value="1"/>
</dbReference>
<organism evidence="10 11">
    <name type="scientific">Candidatus Nealsonbacteria bacterium RIFCSPLOWO2_01_FULL_43_32</name>
    <dbReference type="NCBI Taxonomy" id="1801672"/>
    <lineage>
        <taxon>Bacteria</taxon>
        <taxon>Candidatus Nealsoniibacteriota</taxon>
    </lineage>
</organism>
<dbReference type="GO" id="GO:0005829">
    <property type="term" value="C:cytosol"/>
    <property type="evidence" value="ECO:0007669"/>
    <property type="project" value="TreeGrafter"/>
</dbReference>
<dbReference type="NCBIfam" id="TIGR00755">
    <property type="entry name" value="ksgA"/>
    <property type="match status" value="1"/>
</dbReference>
<evidence type="ECO:0000256" key="7">
    <source>
        <dbReference type="HAMAP-Rule" id="MF_00607"/>
    </source>
</evidence>
<dbReference type="AlphaFoldDB" id="A0A1G2EE30"/>
<protein>
    <recommendedName>
        <fullName evidence="7">Ribosomal RNA small subunit methyltransferase A</fullName>
        <ecNumber evidence="7">2.1.1.182</ecNumber>
    </recommendedName>
    <alternativeName>
        <fullName evidence="7">16S rRNA (adenine(1518)-N(6)/adenine(1519)-N(6))-dimethyltransferase</fullName>
    </alternativeName>
    <alternativeName>
        <fullName evidence="7">16S rRNA dimethyladenosine transferase</fullName>
    </alternativeName>
    <alternativeName>
        <fullName evidence="7">16S rRNA dimethylase</fullName>
    </alternativeName>
    <alternativeName>
        <fullName evidence="7">S-adenosylmethionine-6-N', N'-adenosyl(rRNA) dimethyltransferase</fullName>
    </alternativeName>
</protein>
<evidence type="ECO:0000256" key="1">
    <source>
        <dbReference type="ARBA" id="ARBA00022490"/>
    </source>
</evidence>
<dbReference type="Proteomes" id="UP000178647">
    <property type="component" value="Unassembled WGS sequence"/>
</dbReference>
<feature type="binding site" evidence="7 8">
    <location>
        <position position="124"/>
    </location>
    <ligand>
        <name>S-adenosyl-L-methionine</name>
        <dbReference type="ChEBI" id="CHEBI:59789"/>
    </ligand>
</feature>
<name>A0A1G2EE30_9BACT</name>
<keyword evidence="5 7" id="KW-0949">S-adenosyl-L-methionine</keyword>
<dbReference type="SMART" id="SM00650">
    <property type="entry name" value="rADc"/>
    <property type="match status" value="1"/>
</dbReference>
<evidence type="ECO:0000256" key="2">
    <source>
        <dbReference type="ARBA" id="ARBA00022552"/>
    </source>
</evidence>
<comment type="catalytic activity">
    <reaction evidence="7">
        <text>adenosine(1518)/adenosine(1519) in 16S rRNA + 4 S-adenosyl-L-methionine = N(6)-dimethyladenosine(1518)/N(6)-dimethyladenosine(1519) in 16S rRNA + 4 S-adenosyl-L-homocysteine + 4 H(+)</text>
        <dbReference type="Rhea" id="RHEA:19609"/>
        <dbReference type="Rhea" id="RHEA-COMP:10232"/>
        <dbReference type="Rhea" id="RHEA-COMP:10233"/>
        <dbReference type="ChEBI" id="CHEBI:15378"/>
        <dbReference type="ChEBI" id="CHEBI:57856"/>
        <dbReference type="ChEBI" id="CHEBI:59789"/>
        <dbReference type="ChEBI" id="CHEBI:74411"/>
        <dbReference type="ChEBI" id="CHEBI:74493"/>
        <dbReference type="EC" id="2.1.1.182"/>
    </reaction>
</comment>
<dbReference type="InterPro" id="IPR011530">
    <property type="entry name" value="rRNA_adenine_dimethylase"/>
</dbReference>
<sequence>MNLASPRIIKDLLEKHALRPLKRFGQNFLVDEEALNRVVAAAELTPQDTVLEIGPGIGVLTQELAKTAKKVIAVEKDRNMVKILQETVGDFENVEIICDDIRRSDLPLNFGGSPTSQKYKVVGNLPFYLTAPVIRKFLEDTPVQPVYLVLVVQKEVGQRICSKPPDMNILAVSVQVYAEPKIIAYVSKNSFWPKPEVNAAIIKITPKPKLSGLFPVSLFFKIVKAGFTQPRKQLANNLSRLRQGFGGQAKYDKKKVENWLLENGIQPTQRAETLSIEDWLKLTESFCFDKIHERWQNY</sequence>
<dbReference type="InterPro" id="IPR001737">
    <property type="entry name" value="KsgA/Erm"/>
</dbReference>
<dbReference type="EC" id="2.1.1.182" evidence="7"/>
<keyword evidence="4 7" id="KW-0808">Transferase</keyword>
<feature type="binding site" evidence="7 8">
    <location>
        <position position="54"/>
    </location>
    <ligand>
        <name>S-adenosyl-L-methionine</name>
        <dbReference type="ChEBI" id="CHEBI:59789"/>
    </ligand>
</feature>
<dbReference type="InterPro" id="IPR023165">
    <property type="entry name" value="rRNA_Ade_diMease-like_C"/>
</dbReference>
<evidence type="ECO:0000256" key="3">
    <source>
        <dbReference type="ARBA" id="ARBA00022603"/>
    </source>
</evidence>
<comment type="function">
    <text evidence="7">Specifically dimethylates two adjacent adenosines (A1518 and A1519) in the loop of a conserved hairpin near the 3'-end of 16S rRNA in the 30S particle. May play a critical role in biogenesis of 30S subunits.</text>
</comment>
<dbReference type="GO" id="GO:0003723">
    <property type="term" value="F:RNA binding"/>
    <property type="evidence" value="ECO:0007669"/>
    <property type="project" value="UniProtKB-UniRule"/>
</dbReference>
<reference evidence="10 11" key="1">
    <citation type="journal article" date="2016" name="Nat. Commun.">
        <title>Thousands of microbial genomes shed light on interconnected biogeochemical processes in an aquifer system.</title>
        <authorList>
            <person name="Anantharaman K."/>
            <person name="Brown C.T."/>
            <person name="Hug L.A."/>
            <person name="Sharon I."/>
            <person name="Castelle C.J."/>
            <person name="Probst A.J."/>
            <person name="Thomas B.C."/>
            <person name="Singh A."/>
            <person name="Wilkins M.J."/>
            <person name="Karaoz U."/>
            <person name="Brodie E.L."/>
            <person name="Williams K.H."/>
            <person name="Hubbard S.S."/>
            <person name="Banfield J.F."/>
        </authorList>
    </citation>
    <scope>NUCLEOTIDE SEQUENCE [LARGE SCALE GENOMIC DNA]</scope>
</reference>
<evidence type="ECO:0000313" key="10">
    <source>
        <dbReference type="EMBL" id="OGZ23872.1"/>
    </source>
</evidence>
<dbReference type="InterPro" id="IPR020598">
    <property type="entry name" value="rRNA_Ade_methylase_Trfase_N"/>
</dbReference>
<keyword evidence="3 7" id="KW-0489">Methyltransferase</keyword>
<dbReference type="SUPFAM" id="SSF53335">
    <property type="entry name" value="S-adenosyl-L-methionine-dependent methyltransferases"/>
    <property type="match status" value="1"/>
</dbReference>
<accession>A0A1G2EE30</accession>
<dbReference type="PANTHER" id="PTHR11727:SF7">
    <property type="entry name" value="DIMETHYLADENOSINE TRANSFERASE-RELATED"/>
    <property type="match status" value="1"/>
</dbReference>
<proteinExistence type="inferred from homology"/>
<keyword evidence="2 7" id="KW-0698">rRNA processing</keyword>
<dbReference type="GO" id="GO:0052908">
    <property type="term" value="F:16S rRNA (adenine(1518)-N(6)/adenine(1519)-N(6))-dimethyltransferase activity"/>
    <property type="evidence" value="ECO:0007669"/>
    <property type="project" value="UniProtKB-EC"/>
</dbReference>
<evidence type="ECO:0000259" key="9">
    <source>
        <dbReference type="SMART" id="SM00650"/>
    </source>
</evidence>
<feature type="binding site" evidence="7 8">
    <location>
        <position position="75"/>
    </location>
    <ligand>
        <name>S-adenosyl-L-methionine</name>
        <dbReference type="ChEBI" id="CHEBI:59789"/>
    </ligand>
</feature>
<comment type="subcellular location">
    <subcellularLocation>
        <location evidence="7">Cytoplasm</location>
    </subcellularLocation>
</comment>
<keyword evidence="6 7" id="KW-0694">RNA-binding</keyword>
<feature type="binding site" evidence="7 8">
    <location>
        <position position="100"/>
    </location>
    <ligand>
        <name>S-adenosyl-L-methionine</name>
        <dbReference type="ChEBI" id="CHEBI:59789"/>
    </ligand>
</feature>
<dbReference type="HAMAP" id="MF_00607">
    <property type="entry name" value="16SrRNA_methyltr_A"/>
    <property type="match status" value="1"/>
</dbReference>